<reference evidence="2 3" key="2">
    <citation type="submission" date="2018-02" db="EMBL/GenBank/DDBJ databases">
        <title>Subsurface microbial communities from deep shales in Ohio and West Virginia, USA.</title>
        <authorList>
            <person name="Wrighton K."/>
        </authorList>
    </citation>
    <scope>NUCLEOTIDE SEQUENCE [LARGE SCALE GENOMIC DNA]</scope>
    <source>
        <strain evidence="2 3">UTICA-S1B9</strain>
    </source>
</reference>
<dbReference type="Pfam" id="PF15632">
    <property type="entry name" value="ATPgrasp_Ter"/>
    <property type="match status" value="1"/>
</dbReference>
<dbReference type="AlphaFoldDB" id="A0A2S6G2E6"/>
<proteinExistence type="predicted"/>
<dbReference type="InterPro" id="IPR013815">
    <property type="entry name" value="ATP_grasp_subdomain_1"/>
</dbReference>
<keyword evidence="4" id="KW-1185">Reference proteome</keyword>
<dbReference type="CDD" id="cd01427">
    <property type="entry name" value="HAD_like"/>
    <property type="match status" value="1"/>
</dbReference>
<dbReference type="RefSeq" id="WP_104417436.1">
    <property type="nucleotide sequence ID" value="NZ_PTIT01000039.1"/>
</dbReference>
<evidence type="ECO:0000313" key="1">
    <source>
        <dbReference type="EMBL" id="PPK49983.1"/>
    </source>
</evidence>
<dbReference type="Gene3D" id="3.30.470.20">
    <property type="entry name" value="ATP-grasp fold, B domain"/>
    <property type="match status" value="1"/>
</dbReference>
<gene>
    <name evidence="2" type="ORF">B0H24_103912</name>
    <name evidence="1" type="ORF">BY455_13912</name>
</gene>
<name>A0A2S6G2E6_9GAMM</name>
<dbReference type="Proteomes" id="UP000239446">
    <property type="component" value="Unassembled WGS sequence"/>
</dbReference>
<dbReference type="OrthoDB" id="9803907at2"/>
<dbReference type="SUPFAM" id="SSF56059">
    <property type="entry name" value="Glutathione synthetase ATP-binding domain-like"/>
    <property type="match status" value="1"/>
</dbReference>
<dbReference type="GO" id="GO:0003824">
    <property type="term" value="F:catalytic activity"/>
    <property type="evidence" value="ECO:0007669"/>
    <property type="project" value="UniProtKB-ARBA"/>
</dbReference>
<protein>
    <submittedName>
        <fullName evidence="2">ATP-grasp domain-containing protein</fullName>
    </submittedName>
</protein>
<dbReference type="InterPro" id="IPR036412">
    <property type="entry name" value="HAD-like_sf"/>
</dbReference>
<accession>A0A2S6G2E6</accession>
<dbReference type="GO" id="GO:0005524">
    <property type="term" value="F:ATP binding"/>
    <property type="evidence" value="ECO:0007669"/>
    <property type="project" value="InterPro"/>
</dbReference>
<evidence type="ECO:0000313" key="3">
    <source>
        <dbReference type="Proteomes" id="UP000239446"/>
    </source>
</evidence>
<dbReference type="Gene3D" id="3.30.1490.20">
    <property type="entry name" value="ATP-grasp fold, A domain"/>
    <property type="match status" value="1"/>
</dbReference>
<sequence length="440" mass="49880">MNNSKSKVLVFPAGSEIGLEIERSLRNNNHFEVFGATTVSNYSQVAYNNLFHLPHITDPNFPNEITKLIREQEIDFVFPAHDDVVEALPKLKEKGLIPDKVIISGSSPFVCSLARSKIKTYDHLQGVVKVPKTFNKEYVDEADFPLFSKPDRGQGSKGVFKINNFKDLERVSPTDLVCEYLPGDEYTVDCFTDRHGILRFCQPRVRQRTSNGISVSSKEVRSEDLAEFLDFADKLNSKVRFRGIWFFQVKRNIKGELTLLEMAPRVAGGMGYSRIKGANLPLLSLYDHQEKQIEVFTNSCQLVKESSLQHRYLINGTVEAIYLDLDDTLILGTKVNSELIAKVYSWKNAGVKVFLLTRHLHVFSETVMKCLARHNICPTLFDDIIDVPAGNKKSNYIKEKSAIFVDDSHSERSEVNSRLGILVFDCQQVCEVVFEDNLNG</sequence>
<dbReference type="EMBL" id="PTIU01000039">
    <property type="protein sequence ID" value="PPK51898.1"/>
    <property type="molecule type" value="Genomic_DNA"/>
</dbReference>
<evidence type="ECO:0000313" key="4">
    <source>
        <dbReference type="Proteomes" id="UP000239648"/>
    </source>
</evidence>
<reference evidence="1 4" key="1">
    <citation type="submission" date="2018-02" db="EMBL/GenBank/DDBJ databases">
        <title>Deep subsurface shale carbon reservoir microbial communities from Ohio and West Virginia, USA.</title>
        <authorList>
            <person name="Wrighton K."/>
        </authorList>
    </citation>
    <scope>NUCLEOTIDE SEQUENCE [LARGE SCALE GENOMIC DNA]</scope>
    <source>
        <strain evidence="1 4">UTICA-S1B6</strain>
    </source>
</reference>
<dbReference type="EMBL" id="PTIT01000039">
    <property type="protein sequence ID" value="PPK49983.1"/>
    <property type="molecule type" value="Genomic_DNA"/>
</dbReference>
<evidence type="ECO:0000313" key="2">
    <source>
        <dbReference type="EMBL" id="PPK51898.1"/>
    </source>
</evidence>
<comment type="caution">
    <text evidence="2">The sequence shown here is derived from an EMBL/GenBank/DDBJ whole genome shotgun (WGS) entry which is preliminary data.</text>
</comment>
<organism evidence="2 3">
    <name type="scientific">Marinobacter persicus</name>
    <dbReference type="NCBI Taxonomy" id="930118"/>
    <lineage>
        <taxon>Bacteria</taxon>
        <taxon>Pseudomonadati</taxon>
        <taxon>Pseudomonadota</taxon>
        <taxon>Gammaproteobacteria</taxon>
        <taxon>Pseudomonadales</taxon>
        <taxon>Marinobacteraceae</taxon>
        <taxon>Marinobacter</taxon>
    </lineage>
</organism>
<dbReference type="SUPFAM" id="SSF56784">
    <property type="entry name" value="HAD-like"/>
    <property type="match status" value="1"/>
</dbReference>
<dbReference type="Proteomes" id="UP000239648">
    <property type="component" value="Unassembled WGS sequence"/>
</dbReference>
<dbReference type="Gene3D" id="3.40.50.20">
    <property type="match status" value="1"/>
</dbReference>